<dbReference type="GO" id="GO:0004826">
    <property type="term" value="F:phenylalanine-tRNA ligase activity"/>
    <property type="evidence" value="ECO:0007669"/>
    <property type="project" value="UniProtKB-UniRule"/>
</dbReference>
<comment type="cofactor">
    <cofactor evidence="1 12">
        <name>Mg(2+)</name>
        <dbReference type="ChEBI" id="CHEBI:18420"/>
    </cofactor>
</comment>
<dbReference type="GO" id="GO:0009328">
    <property type="term" value="C:phenylalanine-tRNA ligase complex"/>
    <property type="evidence" value="ECO:0007669"/>
    <property type="project" value="TreeGrafter"/>
</dbReference>
<dbReference type="InterPro" id="IPR005146">
    <property type="entry name" value="B3/B4_tRNA-bd"/>
</dbReference>
<dbReference type="CDD" id="cd00769">
    <property type="entry name" value="PheRS_beta_core"/>
    <property type="match status" value="1"/>
</dbReference>
<dbReference type="EMBL" id="MT631531">
    <property type="protein sequence ID" value="QNO53108.1"/>
    <property type="molecule type" value="Genomic_DNA"/>
</dbReference>
<dbReference type="NCBIfam" id="TIGR00471">
    <property type="entry name" value="pheT_arch"/>
    <property type="match status" value="1"/>
</dbReference>
<dbReference type="InterPro" id="IPR009061">
    <property type="entry name" value="DNA-bd_dom_put_sf"/>
</dbReference>
<dbReference type="Pfam" id="PF03483">
    <property type="entry name" value="B3_4"/>
    <property type="match status" value="1"/>
</dbReference>
<dbReference type="Gene3D" id="3.30.930.10">
    <property type="entry name" value="Bira Bifunctional Protein, Domain 2"/>
    <property type="match status" value="1"/>
</dbReference>
<evidence type="ECO:0000256" key="12">
    <source>
        <dbReference type="HAMAP-Rule" id="MF_00284"/>
    </source>
</evidence>
<dbReference type="FunFam" id="3.50.40.10:FF:000003">
    <property type="entry name" value="Phenylalanine--tRNA ligase beta subunit"/>
    <property type="match status" value="1"/>
</dbReference>
<dbReference type="Pfam" id="PF17759">
    <property type="entry name" value="tRNA_synthFbeta"/>
    <property type="match status" value="1"/>
</dbReference>
<dbReference type="Pfam" id="PF03484">
    <property type="entry name" value="B5"/>
    <property type="match status" value="1"/>
</dbReference>
<dbReference type="InterPro" id="IPR041616">
    <property type="entry name" value="PheRS_beta_core"/>
</dbReference>
<dbReference type="GO" id="GO:0000287">
    <property type="term" value="F:magnesium ion binding"/>
    <property type="evidence" value="ECO:0007669"/>
    <property type="project" value="InterPro"/>
</dbReference>
<dbReference type="Gene3D" id="3.30.56.10">
    <property type="match status" value="2"/>
</dbReference>
<gene>
    <name evidence="12 14" type="primary">pheT</name>
    <name evidence="14" type="ORF">ODDINNFO_00022</name>
</gene>
<evidence type="ECO:0000256" key="11">
    <source>
        <dbReference type="ARBA" id="ARBA00023146"/>
    </source>
</evidence>
<dbReference type="EC" id="6.1.1.20" evidence="12"/>
<evidence type="ECO:0000256" key="4">
    <source>
        <dbReference type="ARBA" id="ARBA00022490"/>
    </source>
</evidence>
<feature type="binding site" evidence="12">
    <location>
        <position position="352"/>
    </location>
    <ligand>
        <name>Mg(2+)</name>
        <dbReference type="ChEBI" id="CHEBI:18420"/>
        <note>shared with alpha subunit</note>
    </ligand>
</feature>
<dbReference type="InterPro" id="IPR045060">
    <property type="entry name" value="Phe-tRNA-ligase_IIc_bsu"/>
</dbReference>
<evidence type="ECO:0000256" key="8">
    <source>
        <dbReference type="ARBA" id="ARBA00022840"/>
    </source>
</evidence>
<dbReference type="InterPro" id="IPR022918">
    <property type="entry name" value="Phe_tRNA_ligase_beta2_arc"/>
</dbReference>
<dbReference type="PANTHER" id="PTHR10947">
    <property type="entry name" value="PHENYLALANYL-TRNA SYNTHETASE BETA CHAIN AND LEUCINE-RICH REPEAT-CONTAINING PROTEIN 47"/>
    <property type="match status" value="1"/>
</dbReference>
<evidence type="ECO:0000256" key="10">
    <source>
        <dbReference type="ARBA" id="ARBA00022917"/>
    </source>
</evidence>
<dbReference type="SUPFAM" id="SSF55681">
    <property type="entry name" value="Class II aaRS and biotin synthetases"/>
    <property type="match status" value="2"/>
</dbReference>
<proteinExistence type="inferred from homology"/>
<feature type="binding site" evidence="12">
    <location>
        <position position="348"/>
    </location>
    <ligand>
        <name>Mg(2+)</name>
        <dbReference type="ChEBI" id="CHEBI:18420"/>
        <note>shared with alpha subunit</note>
    </ligand>
</feature>
<dbReference type="GO" id="GO:0003723">
    <property type="term" value="F:RNA binding"/>
    <property type="evidence" value="ECO:0007669"/>
    <property type="project" value="InterPro"/>
</dbReference>
<organism evidence="14">
    <name type="scientific">Candidatus Methanophagaceae archaeon ANME-1 ERB6</name>
    <dbReference type="NCBI Taxonomy" id="2759912"/>
    <lineage>
        <taxon>Archaea</taxon>
        <taxon>Methanobacteriati</taxon>
        <taxon>Methanobacteriota</taxon>
        <taxon>Stenosarchaea group</taxon>
        <taxon>Methanomicrobia</taxon>
        <taxon>Candidatus Methanophagales</taxon>
        <taxon>Candidatus Methanophagaceae</taxon>
    </lineage>
</organism>
<dbReference type="SMART" id="SM00873">
    <property type="entry name" value="B3_4"/>
    <property type="match status" value="1"/>
</dbReference>
<dbReference type="PANTHER" id="PTHR10947:SF0">
    <property type="entry name" value="PHENYLALANINE--TRNA LIGASE BETA SUBUNIT"/>
    <property type="match status" value="1"/>
</dbReference>
<evidence type="ECO:0000256" key="1">
    <source>
        <dbReference type="ARBA" id="ARBA00001946"/>
    </source>
</evidence>
<evidence type="ECO:0000256" key="9">
    <source>
        <dbReference type="ARBA" id="ARBA00022842"/>
    </source>
</evidence>
<evidence type="ECO:0000256" key="5">
    <source>
        <dbReference type="ARBA" id="ARBA00022598"/>
    </source>
</evidence>
<sequence>MPVIRLPYDDLENLTGVSVEKIKERLPLMCADVERIEAEYMDVEFFPNRPDLFSVEGVSRALRQFLDVKPGLVSYEIAKSGIEMVVDSSVLDVRPYVVCGVVKNLRLDSSVIESLMLLQKHLHRGVGRNRKKVSVGVHDLAKVKPPFRYLAVGPEFSFVPLDYEEEMTMAEILEQHPKGVAYRYILEGKPKYPLILDSEGDVLSFPPIINAERTRVTESTKDIFIDVTGLNEDVSIALNIIACALAERGGQIQSVLLHSLSGTVGRIEEKETPCLEPGTMEISVKDVKSLIGIELSAEECKRCCERMGLGAEVSAPAQVSEVPNTISGEETLVVKIPAYRYDILHPWDIIEDIAIGYGYDRIEPEIPETVVIGEVHPIEDKKSAMRGIMTGLGYFEVLTFTLTSEKKQFERMRQKLFSGLEGQRFGSLVSRKGKPSNDKASNLPHLSDIVKVASPISTEHTILRYSILPNLLDTLSLNKHRDLPQRIFEVGPVVLNYKEKYRLAAVSIHANANFAEVKSVVDAVLNEIGLEDAEVVESENEAFLEGRRASIIKNGKNVGVFGEIHPEVILNFGLSYPVVGFEVEI</sequence>
<name>A0A7G9YYM4_9EURY</name>
<keyword evidence="8 12" id="KW-0067">ATP-binding</keyword>
<dbReference type="InterPro" id="IPR005147">
    <property type="entry name" value="tRNA_synthase_B5-dom"/>
</dbReference>
<dbReference type="InterPro" id="IPR045864">
    <property type="entry name" value="aa-tRNA-synth_II/BPL/LPL"/>
</dbReference>
<accession>A0A7G9YYM4</accession>
<protein>
    <recommendedName>
        <fullName evidence="12">Phenylalanine--tRNA ligase beta subunit</fullName>
        <ecNumber evidence="12">6.1.1.20</ecNumber>
    </recommendedName>
    <alternativeName>
        <fullName evidence="12">Phenylalanyl-tRNA synthetase beta subunit</fullName>
        <shortName evidence="12">PheRS</shortName>
    </alternativeName>
</protein>
<keyword evidence="6 12" id="KW-0479">Metal-binding</keyword>
<feature type="binding site" evidence="12">
    <location>
        <position position="342"/>
    </location>
    <ligand>
        <name>Mg(2+)</name>
        <dbReference type="ChEBI" id="CHEBI:18420"/>
        <note>shared with alpha subunit</note>
    </ligand>
</feature>
<comment type="subunit">
    <text evidence="12">Tetramer of two alpha and two beta subunits.</text>
</comment>
<dbReference type="AlphaFoldDB" id="A0A7G9YYM4"/>
<feature type="domain" description="B5" evidence="13">
    <location>
        <begin position="275"/>
        <end position="364"/>
    </location>
</feature>
<dbReference type="SMART" id="SM00874">
    <property type="entry name" value="B5"/>
    <property type="match status" value="1"/>
</dbReference>
<evidence type="ECO:0000259" key="13">
    <source>
        <dbReference type="PROSITE" id="PS51483"/>
    </source>
</evidence>
<comment type="subcellular location">
    <subcellularLocation>
        <location evidence="2 12">Cytoplasm</location>
    </subcellularLocation>
</comment>
<dbReference type="SUPFAM" id="SSF46955">
    <property type="entry name" value="Putative DNA-binding domain"/>
    <property type="match status" value="2"/>
</dbReference>
<dbReference type="GO" id="GO:0005524">
    <property type="term" value="F:ATP binding"/>
    <property type="evidence" value="ECO:0007669"/>
    <property type="project" value="UniProtKB-UniRule"/>
</dbReference>
<dbReference type="GO" id="GO:0006432">
    <property type="term" value="P:phenylalanyl-tRNA aminoacylation"/>
    <property type="evidence" value="ECO:0007669"/>
    <property type="project" value="UniProtKB-UniRule"/>
</dbReference>
<evidence type="ECO:0000313" key="14">
    <source>
        <dbReference type="EMBL" id="QNO53108.1"/>
    </source>
</evidence>
<evidence type="ECO:0000256" key="2">
    <source>
        <dbReference type="ARBA" id="ARBA00004496"/>
    </source>
</evidence>
<comment type="similarity">
    <text evidence="3 12">Belongs to the phenylalanyl-tRNA synthetase beta subunit family. Type 2 subfamily.</text>
</comment>
<keyword evidence="7 12" id="KW-0547">Nucleotide-binding</keyword>
<keyword evidence="4 12" id="KW-0963">Cytoplasm</keyword>
<dbReference type="Gene3D" id="3.50.40.10">
    <property type="entry name" value="Phenylalanyl-trna Synthetase, Chain B, domain 3"/>
    <property type="match status" value="1"/>
</dbReference>
<dbReference type="HAMAP" id="MF_00284">
    <property type="entry name" value="Phe_tRNA_synth_beta2"/>
    <property type="match status" value="1"/>
</dbReference>
<keyword evidence="5 12" id="KW-0436">Ligase</keyword>
<keyword evidence="9 12" id="KW-0460">Magnesium</keyword>
<comment type="catalytic activity">
    <reaction evidence="12">
        <text>tRNA(Phe) + L-phenylalanine + ATP = L-phenylalanyl-tRNA(Phe) + AMP + diphosphate + H(+)</text>
        <dbReference type="Rhea" id="RHEA:19413"/>
        <dbReference type="Rhea" id="RHEA-COMP:9668"/>
        <dbReference type="Rhea" id="RHEA-COMP:9699"/>
        <dbReference type="ChEBI" id="CHEBI:15378"/>
        <dbReference type="ChEBI" id="CHEBI:30616"/>
        <dbReference type="ChEBI" id="CHEBI:33019"/>
        <dbReference type="ChEBI" id="CHEBI:58095"/>
        <dbReference type="ChEBI" id="CHEBI:78442"/>
        <dbReference type="ChEBI" id="CHEBI:78531"/>
        <dbReference type="ChEBI" id="CHEBI:456215"/>
        <dbReference type="EC" id="6.1.1.20"/>
    </reaction>
</comment>
<evidence type="ECO:0000256" key="6">
    <source>
        <dbReference type="ARBA" id="ARBA00022723"/>
    </source>
</evidence>
<evidence type="ECO:0000256" key="3">
    <source>
        <dbReference type="ARBA" id="ARBA00007438"/>
    </source>
</evidence>
<evidence type="ECO:0000256" key="7">
    <source>
        <dbReference type="ARBA" id="ARBA00022741"/>
    </source>
</evidence>
<keyword evidence="11 12" id="KW-0030">Aminoacyl-tRNA synthetase</keyword>
<keyword evidence="10 12" id="KW-0648">Protein biosynthesis</keyword>
<dbReference type="InterPro" id="IPR004531">
    <property type="entry name" value="Phe-tRNA-synth_IIc_bsu_arc_euk"/>
</dbReference>
<dbReference type="PROSITE" id="PS51483">
    <property type="entry name" value="B5"/>
    <property type="match status" value="1"/>
</dbReference>
<feature type="binding site" evidence="12">
    <location>
        <position position="351"/>
    </location>
    <ligand>
        <name>Mg(2+)</name>
        <dbReference type="ChEBI" id="CHEBI:18420"/>
        <note>shared with alpha subunit</note>
    </ligand>
</feature>
<reference evidence="14" key="1">
    <citation type="submission" date="2020-06" db="EMBL/GenBank/DDBJ databases">
        <title>Unique genomic features of the anaerobic methanotrophic archaea.</title>
        <authorList>
            <person name="Chadwick G.L."/>
            <person name="Skennerton C.T."/>
            <person name="Laso-Perez R."/>
            <person name="Leu A.O."/>
            <person name="Speth D.R."/>
            <person name="Yu H."/>
            <person name="Morgan-Lang C."/>
            <person name="Hatzenpichler R."/>
            <person name="Goudeau D."/>
            <person name="Malmstrom R."/>
            <person name="Brazelton W.J."/>
            <person name="Woyke T."/>
            <person name="Hallam S.J."/>
            <person name="Tyson G.W."/>
            <person name="Wegener G."/>
            <person name="Boetius A."/>
            <person name="Orphan V."/>
        </authorList>
    </citation>
    <scope>NUCLEOTIDE SEQUENCE</scope>
</reference>
<dbReference type="InterPro" id="IPR020825">
    <property type="entry name" value="Phe-tRNA_synthase-like_B3/B4"/>
</dbReference>